<gene>
    <name evidence="1" type="ORF">HCN44_005141</name>
</gene>
<dbReference type="EMBL" id="JACMRX010000003">
    <property type="protein sequence ID" value="KAF7992797.1"/>
    <property type="molecule type" value="Genomic_DNA"/>
</dbReference>
<evidence type="ECO:0000313" key="2">
    <source>
        <dbReference type="Proteomes" id="UP000639338"/>
    </source>
</evidence>
<evidence type="ECO:0000313" key="1">
    <source>
        <dbReference type="EMBL" id="KAF7992797.1"/>
    </source>
</evidence>
<proteinExistence type="predicted"/>
<dbReference type="Proteomes" id="UP000639338">
    <property type="component" value="Unassembled WGS sequence"/>
</dbReference>
<sequence length="630" mass="71722">MAKNIQNLIKLSSTLRGLSTIAPRISQSMPVRLYQTSSQLNMMNEKCEPVQYYMSEIPSSSSKKNIKVSRLLNEYQSNTDILHLLQTEGMKIDGTKAVKILEALFAINKSKEDKNSISQRKEFSLLCEVLKRDIRQLTDGKAITALKCLNYFGIPTTTVIVQMLLQMIRQTINTLSLEQIIFLDFLLKRCHKTPLVEALTIALPFVFDTHVQTKLNMENFDSLIGALDFSRKSPESYSDAIPKIIKALNKADPSNITPKMAVKLSFIFLDLPIKKLEPIISNALNALSNSVDILQPNEISAIIHKLLKKQLVKNSHEFFYHENLMDNCVTSIITKDMGFTVAVEVLKNLSQMPYVSLPLLDYIASKCYEDITLLKNANHHEVETLISALATADYKPVFWDTIKDYLFREEMLNDTPLSALKLAINFSILKCYWPKLLDKVFSIDLADQRYLKKVLFLHEIVKMNYPQYKSKLPSDKTIKSLKQLSKSGRSSESLKSALEVVTGGEQYIISNRTTKFGYYIDQVVMMRKGGFPIAINSIDESFPMAIEDVTAIPDSQVILFIYVSHYGYIPNTQKLSGFWSLLLKSIRDETKHTVIPIHTQTWTKLSEAEQVRYLSKTLRLESDEFSAINT</sequence>
<accession>A0A834XWF7</accession>
<dbReference type="AlphaFoldDB" id="A0A834XWF7"/>
<protein>
    <submittedName>
        <fullName evidence="1">Uncharacterized protein</fullName>
    </submittedName>
</protein>
<keyword evidence="2" id="KW-1185">Reference proteome</keyword>
<name>A0A834XWF7_APHGI</name>
<reference evidence="1 2" key="1">
    <citation type="submission" date="2020-08" db="EMBL/GenBank/DDBJ databases">
        <title>Aphidius gifuensis genome sequencing and assembly.</title>
        <authorList>
            <person name="Du Z."/>
        </authorList>
    </citation>
    <scope>NUCLEOTIDE SEQUENCE [LARGE SCALE GENOMIC DNA]</scope>
    <source>
        <strain evidence="1">YNYX2018</strain>
        <tissue evidence="1">Adults</tissue>
    </source>
</reference>
<organism evidence="1 2">
    <name type="scientific">Aphidius gifuensis</name>
    <name type="common">Parasitoid wasp</name>
    <dbReference type="NCBI Taxonomy" id="684658"/>
    <lineage>
        <taxon>Eukaryota</taxon>
        <taxon>Metazoa</taxon>
        <taxon>Ecdysozoa</taxon>
        <taxon>Arthropoda</taxon>
        <taxon>Hexapoda</taxon>
        <taxon>Insecta</taxon>
        <taxon>Pterygota</taxon>
        <taxon>Neoptera</taxon>
        <taxon>Endopterygota</taxon>
        <taxon>Hymenoptera</taxon>
        <taxon>Apocrita</taxon>
        <taxon>Ichneumonoidea</taxon>
        <taxon>Braconidae</taxon>
        <taxon>Aphidiinae</taxon>
        <taxon>Aphidius</taxon>
    </lineage>
</organism>
<dbReference type="OrthoDB" id="443524at2759"/>
<comment type="caution">
    <text evidence="1">The sequence shown here is derived from an EMBL/GenBank/DDBJ whole genome shotgun (WGS) entry which is preliminary data.</text>
</comment>